<keyword evidence="1" id="KW-0547">Nucleotide-binding</keyword>
<dbReference type="GO" id="GO:0042626">
    <property type="term" value="F:ATPase-coupled transmembrane transporter activity"/>
    <property type="evidence" value="ECO:0007669"/>
    <property type="project" value="TreeGrafter"/>
</dbReference>
<dbReference type="Gene3D" id="3.40.50.300">
    <property type="entry name" value="P-loop containing nucleotide triphosphate hydrolases"/>
    <property type="match status" value="1"/>
</dbReference>
<dbReference type="PANTHER" id="PTHR24223">
    <property type="entry name" value="ATP-BINDING CASSETTE SUB-FAMILY C"/>
    <property type="match status" value="1"/>
</dbReference>
<dbReference type="InterPro" id="IPR003439">
    <property type="entry name" value="ABC_transporter-like_ATP-bd"/>
</dbReference>
<feature type="region of interest" description="Disordered" evidence="3">
    <location>
        <begin position="212"/>
        <end position="233"/>
    </location>
</feature>
<organism evidence="5 6">
    <name type="scientific">Bugula neritina</name>
    <name type="common">Brown bryozoan</name>
    <name type="synonym">Sertularia neritina</name>
    <dbReference type="NCBI Taxonomy" id="10212"/>
    <lineage>
        <taxon>Eukaryota</taxon>
        <taxon>Metazoa</taxon>
        <taxon>Spiralia</taxon>
        <taxon>Lophotrochozoa</taxon>
        <taxon>Bryozoa</taxon>
        <taxon>Gymnolaemata</taxon>
        <taxon>Cheilostomatida</taxon>
        <taxon>Flustrina</taxon>
        <taxon>Buguloidea</taxon>
        <taxon>Bugulidae</taxon>
        <taxon>Bugula</taxon>
    </lineage>
</organism>
<dbReference type="GO" id="GO:0005524">
    <property type="term" value="F:ATP binding"/>
    <property type="evidence" value="ECO:0007669"/>
    <property type="project" value="UniProtKB-KW"/>
</dbReference>
<dbReference type="InterPro" id="IPR050173">
    <property type="entry name" value="ABC_transporter_C-like"/>
</dbReference>
<dbReference type="PROSITE" id="PS00211">
    <property type="entry name" value="ABC_TRANSPORTER_1"/>
    <property type="match status" value="1"/>
</dbReference>
<dbReference type="AlphaFoldDB" id="A0A7J7KTP0"/>
<dbReference type="OrthoDB" id="6500128at2759"/>
<dbReference type="InterPro" id="IPR017871">
    <property type="entry name" value="ABC_transporter-like_CS"/>
</dbReference>
<evidence type="ECO:0000256" key="3">
    <source>
        <dbReference type="SAM" id="MobiDB-lite"/>
    </source>
</evidence>
<evidence type="ECO:0000259" key="4">
    <source>
        <dbReference type="Pfam" id="PF00005"/>
    </source>
</evidence>
<dbReference type="InterPro" id="IPR027417">
    <property type="entry name" value="P-loop_NTPase"/>
</dbReference>
<dbReference type="GO" id="GO:0016887">
    <property type="term" value="F:ATP hydrolysis activity"/>
    <property type="evidence" value="ECO:0007669"/>
    <property type="project" value="InterPro"/>
</dbReference>
<protein>
    <recommendedName>
        <fullName evidence="4">ABC transporter domain-containing protein</fullName>
    </recommendedName>
</protein>
<dbReference type="GO" id="GO:0016020">
    <property type="term" value="C:membrane"/>
    <property type="evidence" value="ECO:0007669"/>
    <property type="project" value="TreeGrafter"/>
</dbReference>
<dbReference type="SUPFAM" id="SSF52540">
    <property type="entry name" value="P-loop containing nucleoside triphosphate hydrolases"/>
    <property type="match status" value="1"/>
</dbReference>
<comment type="caution">
    <text evidence="5">The sequence shown here is derived from an EMBL/GenBank/DDBJ whole genome shotgun (WGS) entry which is preliminary data.</text>
</comment>
<evidence type="ECO:0000256" key="2">
    <source>
        <dbReference type="ARBA" id="ARBA00022840"/>
    </source>
</evidence>
<proteinExistence type="predicted"/>
<evidence type="ECO:0000256" key="1">
    <source>
        <dbReference type="ARBA" id="ARBA00022741"/>
    </source>
</evidence>
<sequence>MGLFHNATLSAILNKYFSISTLPVRYDEVVEACALPSDFKQLPAGDQTEVGERGINLSGGQKQRISMARAVYSEADIILLDDPLSAVDALVGQHIFTNCIKDLLDDKTVLFVTHQLQVNSAIFLPECDYVLVMKDGQITEEGTHEKLMNYDGEYFNLIKSFHSSEEQTESLDLSQSDATFREQKVKKEDDIFADMDQYKSLFEKSQNKDSDTIAATKNKKHSSNTTSGKLTQEENIDDDKVDLSTPTKLSASWRRSLCNCTSITFYSHIYSYTDLLQLLAFIVAQRWVWGCLLEPDGGCKWDRDISDCFVKQHIG</sequence>
<reference evidence="5" key="1">
    <citation type="submission" date="2020-06" db="EMBL/GenBank/DDBJ databases">
        <title>Draft genome of Bugula neritina, a colonial animal packing powerful symbionts and potential medicines.</title>
        <authorList>
            <person name="Rayko M."/>
        </authorList>
    </citation>
    <scope>NUCLEOTIDE SEQUENCE [LARGE SCALE GENOMIC DNA]</scope>
    <source>
        <strain evidence="5">Kwan_BN1</strain>
    </source>
</reference>
<evidence type="ECO:0000313" key="5">
    <source>
        <dbReference type="EMBL" id="KAF6041455.1"/>
    </source>
</evidence>
<dbReference type="EMBL" id="VXIV02000043">
    <property type="protein sequence ID" value="KAF6041455.1"/>
    <property type="molecule type" value="Genomic_DNA"/>
</dbReference>
<evidence type="ECO:0000313" key="6">
    <source>
        <dbReference type="Proteomes" id="UP000593567"/>
    </source>
</evidence>
<keyword evidence="2" id="KW-0067">ATP-binding</keyword>
<dbReference type="PANTHER" id="PTHR24223:SF447">
    <property type="entry name" value="MULTIDRUG RESISTANCE-ASSOCIATED PROTEIN 5"/>
    <property type="match status" value="1"/>
</dbReference>
<accession>A0A7J7KTP0</accession>
<dbReference type="Pfam" id="PF00005">
    <property type="entry name" value="ABC_tran"/>
    <property type="match status" value="1"/>
</dbReference>
<gene>
    <name evidence="5" type="ORF">EB796_000237</name>
</gene>
<feature type="domain" description="ABC transporter" evidence="4">
    <location>
        <begin position="44"/>
        <end position="84"/>
    </location>
</feature>
<keyword evidence="6" id="KW-1185">Reference proteome</keyword>
<dbReference type="Proteomes" id="UP000593567">
    <property type="component" value="Unassembled WGS sequence"/>
</dbReference>
<name>A0A7J7KTP0_BUGNE</name>